<accession>A0A1H0UR67</accession>
<dbReference type="AlphaFoldDB" id="A0A1H0UR67"/>
<dbReference type="Proteomes" id="UP000199651">
    <property type="component" value="Unassembled WGS sequence"/>
</dbReference>
<dbReference type="InterPro" id="IPR000835">
    <property type="entry name" value="HTH_MarR-typ"/>
</dbReference>
<feature type="domain" description="HTH marR-type" evidence="2">
    <location>
        <begin position="16"/>
        <end position="143"/>
    </location>
</feature>
<dbReference type="SUPFAM" id="SSF46785">
    <property type="entry name" value="Winged helix' DNA-binding domain"/>
    <property type="match status" value="1"/>
</dbReference>
<keyword evidence="4" id="KW-1185">Reference proteome</keyword>
<evidence type="ECO:0000259" key="2">
    <source>
        <dbReference type="PROSITE" id="PS50995"/>
    </source>
</evidence>
<dbReference type="PRINTS" id="PR00598">
    <property type="entry name" value="HTHMARR"/>
</dbReference>
<dbReference type="Gene3D" id="1.10.10.10">
    <property type="entry name" value="Winged helix-like DNA-binding domain superfamily/Winged helix DNA-binding domain"/>
    <property type="match status" value="1"/>
</dbReference>
<dbReference type="GO" id="GO:0003700">
    <property type="term" value="F:DNA-binding transcription factor activity"/>
    <property type="evidence" value="ECO:0007669"/>
    <property type="project" value="InterPro"/>
</dbReference>
<reference evidence="4" key="1">
    <citation type="submission" date="2016-10" db="EMBL/GenBank/DDBJ databases">
        <authorList>
            <person name="Varghese N."/>
            <person name="Submissions S."/>
        </authorList>
    </citation>
    <scope>NUCLEOTIDE SEQUENCE [LARGE SCALE GENOMIC DNA]</scope>
    <source>
        <strain evidence="4">IBRC-M 10655</strain>
    </source>
</reference>
<dbReference type="InterPro" id="IPR039422">
    <property type="entry name" value="MarR/SlyA-like"/>
</dbReference>
<proteinExistence type="predicted"/>
<dbReference type="GO" id="GO:0003677">
    <property type="term" value="F:DNA binding"/>
    <property type="evidence" value="ECO:0007669"/>
    <property type="project" value="UniProtKB-KW"/>
</dbReference>
<dbReference type="EMBL" id="FNJB01000012">
    <property type="protein sequence ID" value="SDP68702.1"/>
    <property type="molecule type" value="Genomic_DNA"/>
</dbReference>
<dbReference type="PANTHER" id="PTHR33164:SF43">
    <property type="entry name" value="HTH-TYPE TRANSCRIPTIONAL REPRESSOR YETL"/>
    <property type="match status" value="1"/>
</dbReference>
<dbReference type="InterPro" id="IPR036390">
    <property type="entry name" value="WH_DNA-bd_sf"/>
</dbReference>
<dbReference type="GO" id="GO:0006950">
    <property type="term" value="P:response to stress"/>
    <property type="evidence" value="ECO:0007669"/>
    <property type="project" value="TreeGrafter"/>
</dbReference>
<organism evidence="3 4">
    <name type="scientific">Actinokineospora alba</name>
    <dbReference type="NCBI Taxonomy" id="504798"/>
    <lineage>
        <taxon>Bacteria</taxon>
        <taxon>Bacillati</taxon>
        <taxon>Actinomycetota</taxon>
        <taxon>Actinomycetes</taxon>
        <taxon>Pseudonocardiales</taxon>
        <taxon>Pseudonocardiaceae</taxon>
        <taxon>Actinokineospora</taxon>
    </lineage>
</organism>
<protein>
    <submittedName>
        <fullName evidence="3">DNA-binding transcriptional regulator, MarR family</fullName>
    </submittedName>
</protein>
<dbReference type="RefSeq" id="WP_091382076.1">
    <property type="nucleotide sequence ID" value="NZ_FNDV01000007.1"/>
</dbReference>
<feature type="region of interest" description="Disordered" evidence="1">
    <location>
        <begin position="148"/>
        <end position="171"/>
    </location>
</feature>
<dbReference type="InterPro" id="IPR036388">
    <property type="entry name" value="WH-like_DNA-bd_sf"/>
</dbReference>
<dbReference type="PROSITE" id="PS50995">
    <property type="entry name" value="HTH_MARR_2"/>
    <property type="match status" value="1"/>
</dbReference>
<dbReference type="Pfam" id="PF12802">
    <property type="entry name" value="MarR_2"/>
    <property type="match status" value="1"/>
</dbReference>
<gene>
    <name evidence="3" type="ORF">SAMN05192558_11213</name>
</gene>
<name>A0A1H0UR67_9PSEU</name>
<sequence>MTEPQPLVPGTVGDHTSCLLVKLGQVMFRLAEEELPGLRVRHYSILQALADNGPTPQLALGAYLRIDPATMVSSLDDLENAGHAARVRDPGDRRRYLVEITESGRTALAGANERLGELDDQAFAELSSADRKALHRILSKLSSGTTLPAAFDAIRDQPGSRKPPGSQRASA</sequence>
<dbReference type="SMART" id="SM00347">
    <property type="entry name" value="HTH_MARR"/>
    <property type="match status" value="1"/>
</dbReference>
<dbReference type="STRING" id="504798.SAMN05421871_107391"/>
<evidence type="ECO:0000313" key="3">
    <source>
        <dbReference type="EMBL" id="SDP68702.1"/>
    </source>
</evidence>
<keyword evidence="3" id="KW-0238">DNA-binding</keyword>
<evidence type="ECO:0000256" key="1">
    <source>
        <dbReference type="SAM" id="MobiDB-lite"/>
    </source>
</evidence>
<dbReference type="PANTHER" id="PTHR33164">
    <property type="entry name" value="TRANSCRIPTIONAL REGULATOR, MARR FAMILY"/>
    <property type="match status" value="1"/>
</dbReference>
<dbReference type="OrthoDB" id="4826718at2"/>
<evidence type="ECO:0000313" key="4">
    <source>
        <dbReference type="Proteomes" id="UP000199651"/>
    </source>
</evidence>